<organism evidence="2 3">
    <name type="scientific">Microbacterium bandirmense</name>
    <dbReference type="NCBI Taxonomy" id="3122050"/>
    <lineage>
        <taxon>Bacteria</taxon>
        <taxon>Bacillati</taxon>
        <taxon>Actinomycetota</taxon>
        <taxon>Actinomycetes</taxon>
        <taxon>Micrococcales</taxon>
        <taxon>Microbacteriaceae</taxon>
        <taxon>Microbacterium</taxon>
    </lineage>
</organism>
<proteinExistence type="predicted"/>
<evidence type="ECO:0000313" key="2">
    <source>
        <dbReference type="EMBL" id="MEJ1087255.1"/>
    </source>
</evidence>
<protein>
    <submittedName>
        <fullName evidence="2">Uncharacterized protein</fullName>
    </submittedName>
</protein>
<reference evidence="2 3" key="1">
    <citation type="submission" date="2024-02" db="EMBL/GenBank/DDBJ databases">
        <authorList>
            <person name="Saticioglu I.B."/>
        </authorList>
    </citation>
    <scope>NUCLEOTIDE SEQUENCE [LARGE SCALE GENOMIC DNA]</scope>
    <source>
        <strain evidence="2 3">Mu-80</strain>
    </source>
</reference>
<sequence>MTDDTTLDTDELSLLGYEIELISDGDGVAVIGPPAAVEEFLTSRRLDSRELGVQKLGSKLSGASGALQAGTQVAEHSGRWIKLTEKSAKALHDLPPMKGSSGEVARAIVMKKGKTNHILEFVRQPGVGGMLTNPAMLAGAAGIMAQLAMQETMDEIIDYLAKIDAKVDDVLRAQKDSALADMIGVQFVIDEAMTIRDEVGFVSDVTWSKVQGTTATIASTQAYALRQLDALAEKLERTTKVGDLAELAKDAASTVEEWLAVLARCFQLQDAIAVLEIDRVLDASPDDPGEVERHRRGLRTARDNRKTLIATSTASIVSRMDAAATRANAKVLFSPNASRAVVQASNRIGGDVTDFHSRLSIEHARDVIEAKRWIEAADDVREDVVAAGVGTAKTVGRFAGDTAESARTGTGKLLSGLGERLLRKDDGDDTDRADDQEPFENESSGPG</sequence>
<comment type="caution">
    <text evidence="2">The sequence shown here is derived from an EMBL/GenBank/DDBJ whole genome shotgun (WGS) entry which is preliminary data.</text>
</comment>
<evidence type="ECO:0000256" key="1">
    <source>
        <dbReference type="SAM" id="MobiDB-lite"/>
    </source>
</evidence>
<feature type="region of interest" description="Disordered" evidence="1">
    <location>
        <begin position="417"/>
        <end position="447"/>
    </location>
</feature>
<dbReference type="RefSeq" id="WP_337330927.1">
    <property type="nucleotide sequence ID" value="NZ_JBBDGM010000002.1"/>
</dbReference>
<name>A0ABU8L859_9MICO</name>
<feature type="compositionally biased region" description="Acidic residues" evidence="1">
    <location>
        <begin position="427"/>
        <end position="440"/>
    </location>
</feature>
<evidence type="ECO:0000313" key="3">
    <source>
        <dbReference type="Proteomes" id="UP001371224"/>
    </source>
</evidence>
<gene>
    <name evidence="2" type="ORF">WDU99_02865</name>
</gene>
<keyword evidence="3" id="KW-1185">Reference proteome</keyword>
<dbReference type="EMBL" id="JBBDGM010000002">
    <property type="protein sequence ID" value="MEJ1087255.1"/>
    <property type="molecule type" value="Genomic_DNA"/>
</dbReference>
<dbReference type="Proteomes" id="UP001371224">
    <property type="component" value="Unassembled WGS sequence"/>
</dbReference>
<accession>A0ABU8L859</accession>